<organism evidence="2 3">
    <name type="scientific">Tieghemostelium lacteum</name>
    <name type="common">Slime mold</name>
    <name type="synonym">Dictyostelium lacteum</name>
    <dbReference type="NCBI Taxonomy" id="361077"/>
    <lineage>
        <taxon>Eukaryota</taxon>
        <taxon>Amoebozoa</taxon>
        <taxon>Evosea</taxon>
        <taxon>Eumycetozoa</taxon>
        <taxon>Dictyostelia</taxon>
        <taxon>Dictyosteliales</taxon>
        <taxon>Raperosteliaceae</taxon>
        <taxon>Tieghemostelium</taxon>
    </lineage>
</organism>
<dbReference type="EMBL" id="LODT01000001">
    <property type="protein sequence ID" value="KYR02682.1"/>
    <property type="molecule type" value="Genomic_DNA"/>
</dbReference>
<evidence type="ECO:0000256" key="1">
    <source>
        <dbReference type="SAM" id="Coils"/>
    </source>
</evidence>
<keyword evidence="1" id="KW-0175">Coiled coil</keyword>
<accession>A0A152A8X9</accession>
<dbReference type="Proteomes" id="UP000076078">
    <property type="component" value="Unassembled WGS sequence"/>
</dbReference>
<comment type="caution">
    <text evidence="2">The sequence shown here is derived from an EMBL/GenBank/DDBJ whole genome shotgun (WGS) entry which is preliminary data.</text>
</comment>
<sequence>MSITDVELSNTFKQLENEIKDIENHYQQKEQKLNRLLNLIKEERDNENNTLSQSKQQLKQVKDKFDQIKLNNIFAEEEIRNEILKLEKVLVDLKSSNQNVEVHIQRLLTAHSVTYHDQIQNKIQMEKQILLDLNDKWTQLQSNSKSQEEILKLKLKSLQEREESLRQKLNS</sequence>
<reference evidence="2 3" key="1">
    <citation type="submission" date="2015-12" db="EMBL/GenBank/DDBJ databases">
        <title>Dictyostelia acquired genes for synthesis and detection of signals that induce cell-type specialization by lateral gene transfer from prokaryotes.</title>
        <authorList>
            <person name="Gloeckner G."/>
            <person name="Schaap P."/>
        </authorList>
    </citation>
    <scope>NUCLEOTIDE SEQUENCE [LARGE SCALE GENOMIC DNA]</scope>
    <source>
        <strain evidence="2 3">TK</strain>
    </source>
</reference>
<dbReference type="OrthoDB" id="10635640at2759"/>
<dbReference type="AlphaFoldDB" id="A0A152A8X9"/>
<evidence type="ECO:0000313" key="2">
    <source>
        <dbReference type="EMBL" id="KYR02682.1"/>
    </source>
</evidence>
<dbReference type="InParanoid" id="A0A152A8X9"/>
<protein>
    <submittedName>
        <fullName evidence="2">Uncharacterized protein</fullName>
    </submittedName>
</protein>
<name>A0A152A8X9_TIELA</name>
<feature type="coiled-coil region" evidence="1">
    <location>
        <begin position="5"/>
        <end position="96"/>
    </location>
</feature>
<dbReference type="OMA" id="QQSHEST"/>
<evidence type="ECO:0000313" key="3">
    <source>
        <dbReference type="Proteomes" id="UP000076078"/>
    </source>
</evidence>
<keyword evidence="3" id="KW-1185">Reference proteome</keyword>
<proteinExistence type="predicted"/>
<gene>
    <name evidence="2" type="ORF">DLAC_00141</name>
</gene>